<feature type="transmembrane region" description="Helical" evidence="7">
    <location>
        <begin position="153"/>
        <end position="177"/>
    </location>
</feature>
<dbReference type="InterPro" id="IPR036259">
    <property type="entry name" value="MFS_trans_sf"/>
</dbReference>
<protein>
    <submittedName>
        <fullName evidence="9">MFS transporter, NNP family, nitrate/nitrite transporter</fullName>
    </submittedName>
</protein>
<feature type="transmembrane region" description="Helical" evidence="7">
    <location>
        <begin position="112"/>
        <end position="132"/>
    </location>
</feature>
<proteinExistence type="inferred from homology"/>
<organism evidence="9 10">
    <name type="scientific">Pontibacter ummariensis</name>
    <dbReference type="NCBI Taxonomy" id="1610492"/>
    <lineage>
        <taxon>Bacteria</taxon>
        <taxon>Pseudomonadati</taxon>
        <taxon>Bacteroidota</taxon>
        <taxon>Cytophagia</taxon>
        <taxon>Cytophagales</taxon>
        <taxon>Hymenobacteraceae</taxon>
        <taxon>Pontibacter</taxon>
    </lineage>
</organism>
<dbReference type="GO" id="GO:0016020">
    <property type="term" value="C:membrane"/>
    <property type="evidence" value="ECO:0007669"/>
    <property type="project" value="UniProtKB-SubCell"/>
</dbReference>
<keyword evidence="4 7" id="KW-1133">Transmembrane helix</keyword>
<dbReference type="InterPro" id="IPR044772">
    <property type="entry name" value="NO3_transporter"/>
</dbReference>
<evidence type="ECO:0000256" key="5">
    <source>
        <dbReference type="ARBA" id="ARBA00023063"/>
    </source>
</evidence>
<sequence>MKASKGKATSIKLFSLKTIHMRTFHLSWFAFFLCFFGWFGIAPLMAVVREELDLTKDQIGNIIISSVAITVIARLAIGWLCDKIGPRVAYTGLLVLGALPVMGIGLSSSYEAFLIFRLAIGVIGASFVITQYHTTIMFAPNVVGTANATTAGWGNLGGGVTQMVMPLIFAAFVGLGFVEAQAWRYAMVVPGVAMMLCGILYYRYTKDSPAGNLDELSDVAAAKKKKDTVPFWKAASDYRVWALFVLYGACFGIELTINNIAAIYYHDYFSLDLATAGLIAGLFGLMNIFARTLGGFFGDKAGIRWGLSGRVWFLGAVILVEGLALLLFSQMTVLPLSILAMIVFSLFVQMSEGATFSVVPFINKKAMGAVSGIVGAGGNAGAVAAGFLFKVDGLSYPEALFIIGLVVASTSVLTLLVRFSPAMEREAQAEMETLLAEKEGITVAEPAYQAQGVR</sequence>
<dbReference type="InterPro" id="IPR011701">
    <property type="entry name" value="MFS"/>
</dbReference>
<evidence type="ECO:0000256" key="7">
    <source>
        <dbReference type="SAM" id="Phobius"/>
    </source>
</evidence>
<dbReference type="GO" id="GO:0042128">
    <property type="term" value="P:nitrate assimilation"/>
    <property type="evidence" value="ECO:0007669"/>
    <property type="project" value="UniProtKB-KW"/>
</dbReference>
<keyword evidence="5" id="KW-0534">Nitrate assimilation</keyword>
<feature type="transmembrane region" description="Helical" evidence="7">
    <location>
        <begin position="271"/>
        <end position="290"/>
    </location>
</feature>
<feature type="transmembrane region" description="Helical" evidence="7">
    <location>
        <begin position="240"/>
        <end position="265"/>
    </location>
</feature>
<evidence type="ECO:0000256" key="2">
    <source>
        <dbReference type="ARBA" id="ARBA00008432"/>
    </source>
</evidence>
<feature type="transmembrane region" description="Helical" evidence="7">
    <location>
        <begin position="26"/>
        <end position="47"/>
    </location>
</feature>
<dbReference type="CDD" id="cd17341">
    <property type="entry name" value="MFS_NRT2_like"/>
    <property type="match status" value="1"/>
</dbReference>
<name>A0A239EV30_9BACT</name>
<dbReference type="PROSITE" id="PS50850">
    <property type="entry name" value="MFS"/>
    <property type="match status" value="1"/>
</dbReference>
<evidence type="ECO:0000256" key="1">
    <source>
        <dbReference type="ARBA" id="ARBA00004141"/>
    </source>
</evidence>
<evidence type="ECO:0000313" key="9">
    <source>
        <dbReference type="EMBL" id="SNS47752.1"/>
    </source>
</evidence>
<dbReference type="RefSeq" id="WP_179222999.1">
    <property type="nucleotide sequence ID" value="NZ_FZOQ01000007.1"/>
</dbReference>
<feature type="transmembrane region" description="Helical" evidence="7">
    <location>
        <begin position="334"/>
        <end position="359"/>
    </location>
</feature>
<comment type="subcellular location">
    <subcellularLocation>
        <location evidence="1">Membrane</location>
        <topology evidence="1">Multi-pass membrane protein</topology>
    </subcellularLocation>
</comment>
<dbReference type="Proteomes" id="UP000198432">
    <property type="component" value="Unassembled WGS sequence"/>
</dbReference>
<dbReference type="Pfam" id="PF07690">
    <property type="entry name" value="MFS_1"/>
    <property type="match status" value="1"/>
</dbReference>
<feature type="transmembrane region" description="Helical" evidence="7">
    <location>
        <begin position="311"/>
        <end position="328"/>
    </location>
</feature>
<feature type="transmembrane region" description="Helical" evidence="7">
    <location>
        <begin position="88"/>
        <end position="106"/>
    </location>
</feature>
<dbReference type="GO" id="GO:0015112">
    <property type="term" value="F:nitrate transmembrane transporter activity"/>
    <property type="evidence" value="ECO:0007669"/>
    <property type="project" value="InterPro"/>
</dbReference>
<comment type="similarity">
    <text evidence="2">Belongs to the major facilitator superfamily. Nitrate/nitrite porter (TC 2.A.1.8) family.</text>
</comment>
<keyword evidence="10" id="KW-1185">Reference proteome</keyword>
<gene>
    <name evidence="9" type="ORF">SAMN06296052_10755</name>
</gene>
<keyword evidence="3 7" id="KW-0812">Transmembrane</keyword>
<dbReference type="InterPro" id="IPR020846">
    <property type="entry name" value="MFS_dom"/>
</dbReference>
<reference evidence="10" key="1">
    <citation type="submission" date="2017-06" db="EMBL/GenBank/DDBJ databases">
        <authorList>
            <person name="Varghese N."/>
            <person name="Submissions S."/>
        </authorList>
    </citation>
    <scope>NUCLEOTIDE SEQUENCE [LARGE SCALE GENOMIC DNA]</scope>
    <source>
        <strain evidence="10">NKM1</strain>
    </source>
</reference>
<feature type="transmembrane region" description="Helical" evidence="7">
    <location>
        <begin position="59"/>
        <end position="81"/>
    </location>
</feature>
<dbReference type="EMBL" id="FZOQ01000007">
    <property type="protein sequence ID" value="SNS47752.1"/>
    <property type="molecule type" value="Genomic_DNA"/>
</dbReference>
<evidence type="ECO:0000256" key="4">
    <source>
        <dbReference type="ARBA" id="ARBA00022989"/>
    </source>
</evidence>
<dbReference type="AlphaFoldDB" id="A0A239EV30"/>
<keyword evidence="6 7" id="KW-0472">Membrane</keyword>
<feature type="transmembrane region" description="Helical" evidence="7">
    <location>
        <begin position="399"/>
        <end position="417"/>
    </location>
</feature>
<feature type="transmembrane region" description="Helical" evidence="7">
    <location>
        <begin position="183"/>
        <end position="202"/>
    </location>
</feature>
<dbReference type="SUPFAM" id="SSF103473">
    <property type="entry name" value="MFS general substrate transporter"/>
    <property type="match status" value="1"/>
</dbReference>
<dbReference type="PANTHER" id="PTHR23515">
    <property type="entry name" value="HIGH-AFFINITY NITRATE TRANSPORTER 2.3"/>
    <property type="match status" value="1"/>
</dbReference>
<accession>A0A239EV30</accession>
<evidence type="ECO:0000259" key="8">
    <source>
        <dbReference type="PROSITE" id="PS50850"/>
    </source>
</evidence>
<feature type="transmembrane region" description="Helical" evidence="7">
    <location>
        <begin position="366"/>
        <end position="387"/>
    </location>
</feature>
<feature type="domain" description="Major facilitator superfamily (MFS) profile" evidence="8">
    <location>
        <begin position="23"/>
        <end position="422"/>
    </location>
</feature>
<dbReference type="Gene3D" id="1.20.1250.20">
    <property type="entry name" value="MFS general substrate transporter like domains"/>
    <property type="match status" value="2"/>
</dbReference>
<evidence type="ECO:0000256" key="3">
    <source>
        <dbReference type="ARBA" id="ARBA00022692"/>
    </source>
</evidence>
<evidence type="ECO:0000256" key="6">
    <source>
        <dbReference type="ARBA" id="ARBA00023136"/>
    </source>
</evidence>
<evidence type="ECO:0000313" key="10">
    <source>
        <dbReference type="Proteomes" id="UP000198432"/>
    </source>
</evidence>